<keyword evidence="2" id="KW-0276">Fatty acid metabolism</keyword>
<dbReference type="PANTHER" id="PTHR43602:SF1">
    <property type="entry name" value="ENOYL-COA HYDRATASE DOMAIN-CONTAINING PROTEIN 3, MITOCHONDRIAL"/>
    <property type="match status" value="1"/>
</dbReference>
<accession>A0A1M7DXL9</accession>
<dbReference type="InterPro" id="IPR052377">
    <property type="entry name" value="Mitochondrial_ECH-domain"/>
</dbReference>
<evidence type="ECO:0000256" key="2">
    <source>
        <dbReference type="ARBA" id="ARBA00022832"/>
    </source>
</evidence>
<dbReference type="RefSeq" id="WP_073201102.1">
    <property type="nucleotide sequence ID" value="NZ_FRBN01000057.1"/>
</dbReference>
<evidence type="ECO:0000256" key="1">
    <source>
        <dbReference type="ARBA" id="ARBA00005254"/>
    </source>
</evidence>
<dbReference type="OrthoDB" id="9795613at2"/>
<protein>
    <recommendedName>
        <fullName evidence="6">Enoyl-CoA hydratase domain-containing protein 3, mitochondrial</fullName>
    </recommendedName>
</protein>
<evidence type="ECO:0000256" key="6">
    <source>
        <dbReference type="ARBA" id="ARBA00040545"/>
    </source>
</evidence>
<sequence length="266" mass="27888">MQKGDILLRDLDADGILRLTLNDAGRRNALSEAMLAELGAAFAEAGTDPAVRVIILAANGPAFCAGHDLKEMTAGRAGPDGGRAYFSKVMSMCSGVMQGIVNCPRPVIAEVTGIATAAGCQLVASCDLAIAADTAQFSTPGVHIGLFCSTPMVALSRNVNNKHAMEMLLTGDMTPAGRAAEIGLVNRCVAPEALQAATLEMARKIASKSSMTLATGKRAFYAQREMTLSEAYDYASGVMVDNMLARDAEEGIGAFIEKRAPQWQDA</sequence>
<dbReference type="InterPro" id="IPR029045">
    <property type="entry name" value="ClpP/crotonase-like_dom_sf"/>
</dbReference>
<evidence type="ECO:0000256" key="4">
    <source>
        <dbReference type="ARBA" id="ARBA00023098"/>
    </source>
</evidence>
<dbReference type="CDD" id="cd06558">
    <property type="entry name" value="crotonase-like"/>
    <property type="match status" value="1"/>
</dbReference>
<dbReference type="NCBIfam" id="NF006008">
    <property type="entry name" value="PRK08139.1"/>
    <property type="match status" value="1"/>
</dbReference>
<organism evidence="7 8">
    <name type="scientific">Roseovarius marisflavi</name>
    <dbReference type="NCBI Taxonomy" id="1054996"/>
    <lineage>
        <taxon>Bacteria</taxon>
        <taxon>Pseudomonadati</taxon>
        <taxon>Pseudomonadota</taxon>
        <taxon>Alphaproteobacteria</taxon>
        <taxon>Rhodobacterales</taxon>
        <taxon>Roseobacteraceae</taxon>
        <taxon>Roseovarius</taxon>
    </lineage>
</organism>
<dbReference type="Proteomes" id="UP000184191">
    <property type="component" value="Unassembled WGS sequence"/>
</dbReference>
<name>A0A1M7DXL9_9RHOB</name>
<dbReference type="PANTHER" id="PTHR43602">
    <property type="match status" value="1"/>
</dbReference>
<dbReference type="GO" id="GO:0016836">
    <property type="term" value="F:hydro-lyase activity"/>
    <property type="evidence" value="ECO:0007669"/>
    <property type="project" value="TreeGrafter"/>
</dbReference>
<gene>
    <name evidence="7" type="ORF">SAMN05444414_1572</name>
</gene>
<dbReference type="Gene3D" id="3.90.226.10">
    <property type="entry name" value="2-enoyl-CoA Hydratase, Chain A, domain 1"/>
    <property type="match status" value="1"/>
</dbReference>
<reference evidence="8" key="1">
    <citation type="submission" date="2016-11" db="EMBL/GenBank/DDBJ databases">
        <authorList>
            <person name="Varghese N."/>
            <person name="Submissions S."/>
        </authorList>
    </citation>
    <scope>NUCLEOTIDE SEQUENCE [LARGE SCALE GENOMIC DNA]</scope>
    <source>
        <strain evidence="8">DSM 29327</strain>
    </source>
</reference>
<dbReference type="Pfam" id="PF00378">
    <property type="entry name" value="ECH_1"/>
    <property type="match status" value="1"/>
</dbReference>
<dbReference type="SUPFAM" id="SSF52096">
    <property type="entry name" value="ClpP/crotonase"/>
    <property type="match status" value="1"/>
</dbReference>
<dbReference type="STRING" id="1054996.SAMN05444414_1572"/>
<evidence type="ECO:0000256" key="3">
    <source>
        <dbReference type="ARBA" id="ARBA00022946"/>
    </source>
</evidence>
<evidence type="ECO:0000256" key="5">
    <source>
        <dbReference type="ARBA" id="ARBA00037410"/>
    </source>
</evidence>
<dbReference type="GO" id="GO:0006631">
    <property type="term" value="P:fatty acid metabolic process"/>
    <property type="evidence" value="ECO:0007669"/>
    <property type="project" value="UniProtKB-KW"/>
</dbReference>
<comment type="similarity">
    <text evidence="1">Belongs to the enoyl-CoA hydratase/isomerase family.</text>
</comment>
<dbReference type="InterPro" id="IPR014748">
    <property type="entry name" value="Enoyl-CoA_hydra_C"/>
</dbReference>
<dbReference type="InterPro" id="IPR001753">
    <property type="entry name" value="Enoyl-CoA_hydra/iso"/>
</dbReference>
<proteinExistence type="inferred from homology"/>
<comment type="function">
    <text evidence="5">May play a role in fatty acid biosynthesis and insulin sensitivity.</text>
</comment>
<dbReference type="AlphaFoldDB" id="A0A1M7DXL9"/>
<keyword evidence="4" id="KW-0443">Lipid metabolism</keyword>
<evidence type="ECO:0000313" key="7">
    <source>
        <dbReference type="EMBL" id="SHL84245.1"/>
    </source>
</evidence>
<keyword evidence="8" id="KW-1185">Reference proteome</keyword>
<dbReference type="EMBL" id="FRBN01000057">
    <property type="protein sequence ID" value="SHL84245.1"/>
    <property type="molecule type" value="Genomic_DNA"/>
</dbReference>
<keyword evidence="3" id="KW-0809">Transit peptide</keyword>
<evidence type="ECO:0000313" key="8">
    <source>
        <dbReference type="Proteomes" id="UP000184191"/>
    </source>
</evidence>
<dbReference type="Gene3D" id="1.10.12.10">
    <property type="entry name" value="Lyase 2-enoyl-coa Hydratase, Chain A, domain 2"/>
    <property type="match status" value="1"/>
</dbReference>